<reference evidence="3 4" key="1">
    <citation type="submission" date="2019-01" db="EMBL/GenBank/DDBJ databases">
        <authorList>
            <consortium name="Pathogen Informatics"/>
        </authorList>
    </citation>
    <scope>NUCLEOTIDE SEQUENCE [LARGE SCALE GENOMIC DNA]</scope>
    <source>
        <strain evidence="3 4">NCTC10138</strain>
    </source>
</reference>
<name>A0A449BCZ7_HAPAX</name>
<accession>A0A449BCZ7</accession>
<gene>
    <name evidence="3" type="primary">pbpE</name>
    <name evidence="3" type="ORF">NCTC10138_00661</name>
</gene>
<keyword evidence="1" id="KW-0378">Hydrolase</keyword>
<dbReference type="GO" id="GO:0016787">
    <property type="term" value="F:hydrolase activity"/>
    <property type="evidence" value="ECO:0007669"/>
    <property type="project" value="UniProtKB-KW"/>
</dbReference>
<evidence type="ECO:0000313" key="4">
    <source>
        <dbReference type="Proteomes" id="UP000289841"/>
    </source>
</evidence>
<dbReference type="PANTHER" id="PTHR43283:SF11">
    <property type="entry name" value="BETA-LACTAMASE-RELATED DOMAIN-CONTAINING PROTEIN"/>
    <property type="match status" value="1"/>
</dbReference>
<organism evidence="3 4">
    <name type="scientific">Haploplasma axanthum</name>
    <name type="common">Acholeplasma axanthum</name>
    <dbReference type="NCBI Taxonomy" id="29552"/>
    <lineage>
        <taxon>Bacteria</taxon>
        <taxon>Bacillati</taxon>
        <taxon>Mycoplasmatota</taxon>
        <taxon>Mollicutes</taxon>
        <taxon>Acholeplasmatales</taxon>
        <taxon>Acholeplasmataceae</taxon>
        <taxon>Haploplasma</taxon>
    </lineage>
</organism>
<dbReference type="InterPro" id="IPR012338">
    <property type="entry name" value="Beta-lactam/transpept-like"/>
</dbReference>
<dbReference type="InterPro" id="IPR050789">
    <property type="entry name" value="Diverse_Enzym_Activities"/>
</dbReference>
<dbReference type="STRING" id="1278311.GCA_000428705_00770"/>
<dbReference type="OrthoDB" id="9797709at2"/>
<proteinExistence type="predicted"/>
<dbReference type="PANTHER" id="PTHR43283">
    <property type="entry name" value="BETA-LACTAMASE-RELATED"/>
    <property type="match status" value="1"/>
</dbReference>
<dbReference type="SUPFAM" id="SSF56601">
    <property type="entry name" value="beta-lactamase/transpeptidase-like"/>
    <property type="match status" value="1"/>
</dbReference>
<sequence length="341" mass="39391">MFNKIKDILNDGIENGDFPGGNFCLIENNRIKCAYLGYKKIVPKKEKLVSNEIYDIASLSKIIVTTTLIFRLIERNMITLKTQVKDILKEYLHDTTILELLLHTSGLAPVVQNSYEIKTKEELINQIYCEKMTYEPFSKIVYSDTGYILLGFIIERVVGDTIDKIAEKEIFVPLKMTKTSYFPIKELCAPTELVEDTLLQGIVHDERGRILGGLSGHAGVFSTAEDISKYILSILNDDLVMSNKNKELIFDTTLISKNMQDEIVSRTLGYQKFSFLPEHYNDLITHTGFTGCNMWIDRNEKRGFVLLTNAIHPKRENNNIFKYRMKILNLFYKEEVKKWKK</sequence>
<protein>
    <submittedName>
        <fullName evidence="3">Penicillin-binding protein E</fullName>
    </submittedName>
</protein>
<keyword evidence="4" id="KW-1185">Reference proteome</keyword>
<dbReference type="EMBL" id="LR215048">
    <property type="protein sequence ID" value="VEU80292.1"/>
    <property type="molecule type" value="Genomic_DNA"/>
</dbReference>
<dbReference type="Pfam" id="PF00144">
    <property type="entry name" value="Beta-lactamase"/>
    <property type="match status" value="1"/>
</dbReference>
<evidence type="ECO:0000313" key="3">
    <source>
        <dbReference type="EMBL" id="VEU80292.1"/>
    </source>
</evidence>
<dbReference type="AlphaFoldDB" id="A0A449BCZ7"/>
<evidence type="ECO:0000259" key="2">
    <source>
        <dbReference type="Pfam" id="PF00144"/>
    </source>
</evidence>
<feature type="domain" description="Beta-lactamase-related" evidence="2">
    <location>
        <begin position="7"/>
        <end position="316"/>
    </location>
</feature>
<dbReference type="KEGG" id="aaxa:NCTC10138_00661"/>
<dbReference type="Proteomes" id="UP000289841">
    <property type="component" value="Chromosome"/>
</dbReference>
<evidence type="ECO:0000256" key="1">
    <source>
        <dbReference type="ARBA" id="ARBA00022801"/>
    </source>
</evidence>
<dbReference type="Gene3D" id="3.40.710.10">
    <property type="entry name" value="DD-peptidase/beta-lactamase superfamily"/>
    <property type="match status" value="1"/>
</dbReference>
<dbReference type="InterPro" id="IPR001466">
    <property type="entry name" value="Beta-lactam-related"/>
</dbReference>